<organism evidence="2 3">
    <name type="scientific">Promicromonospora soli</name>
    <dbReference type="NCBI Taxonomy" id="2035533"/>
    <lineage>
        <taxon>Bacteria</taxon>
        <taxon>Bacillati</taxon>
        <taxon>Actinomycetota</taxon>
        <taxon>Actinomycetes</taxon>
        <taxon>Micrococcales</taxon>
        <taxon>Promicromonosporaceae</taxon>
        <taxon>Promicromonospora</taxon>
    </lineage>
</organism>
<evidence type="ECO:0000313" key="3">
    <source>
        <dbReference type="Proteomes" id="UP000627369"/>
    </source>
</evidence>
<feature type="transmembrane region" description="Helical" evidence="1">
    <location>
        <begin position="98"/>
        <end position="117"/>
    </location>
</feature>
<keyword evidence="1" id="KW-1133">Transmembrane helix</keyword>
<comment type="caution">
    <text evidence="2">The sequence shown here is derived from an EMBL/GenBank/DDBJ whole genome shotgun (WGS) entry which is preliminary data.</text>
</comment>
<sequence length="124" mass="12404">MVFYVPLGLIALGLALLGLPTAWEGGIVAPISALHGLSMLDAAGATLLAVGGTWLEIALVARLPGLGFGPRTLFGLGVLGGLGAGLVIASVFLADAWWVVGAAALGIALATLTVVALRDLRRHG</sequence>
<feature type="transmembrane region" description="Helical" evidence="1">
    <location>
        <begin position="73"/>
        <end position="92"/>
    </location>
</feature>
<gene>
    <name evidence="2" type="ORF">GCM10017772_20600</name>
</gene>
<reference evidence="2" key="1">
    <citation type="journal article" date="2014" name="Int. J. Syst. Evol. Microbiol.">
        <title>Complete genome sequence of Corynebacterium casei LMG S-19264T (=DSM 44701T), isolated from a smear-ripened cheese.</title>
        <authorList>
            <consortium name="US DOE Joint Genome Institute (JGI-PGF)"/>
            <person name="Walter F."/>
            <person name="Albersmeier A."/>
            <person name="Kalinowski J."/>
            <person name="Ruckert C."/>
        </authorList>
    </citation>
    <scope>NUCLEOTIDE SEQUENCE</scope>
    <source>
        <strain evidence="2">CGMCC 4.7398</strain>
    </source>
</reference>
<dbReference type="EMBL" id="BNAS01000003">
    <property type="protein sequence ID" value="GHH71915.1"/>
    <property type="molecule type" value="Genomic_DNA"/>
</dbReference>
<reference evidence="2" key="2">
    <citation type="submission" date="2020-09" db="EMBL/GenBank/DDBJ databases">
        <authorList>
            <person name="Sun Q."/>
            <person name="Zhou Y."/>
        </authorList>
    </citation>
    <scope>NUCLEOTIDE SEQUENCE</scope>
    <source>
        <strain evidence="2">CGMCC 4.7398</strain>
    </source>
</reference>
<keyword evidence="3" id="KW-1185">Reference proteome</keyword>
<dbReference type="AlphaFoldDB" id="A0A919FT47"/>
<name>A0A919FT47_9MICO</name>
<accession>A0A919FT47</accession>
<protein>
    <submittedName>
        <fullName evidence="2">Uncharacterized protein</fullName>
    </submittedName>
</protein>
<evidence type="ECO:0000313" key="2">
    <source>
        <dbReference type="EMBL" id="GHH71915.1"/>
    </source>
</evidence>
<feature type="transmembrane region" description="Helical" evidence="1">
    <location>
        <begin position="40"/>
        <end position="61"/>
    </location>
</feature>
<evidence type="ECO:0000256" key="1">
    <source>
        <dbReference type="SAM" id="Phobius"/>
    </source>
</evidence>
<dbReference type="Proteomes" id="UP000627369">
    <property type="component" value="Unassembled WGS sequence"/>
</dbReference>
<keyword evidence="1" id="KW-0472">Membrane</keyword>
<dbReference type="RefSeq" id="WP_189669231.1">
    <property type="nucleotide sequence ID" value="NZ_BNAS01000003.1"/>
</dbReference>
<proteinExistence type="predicted"/>
<keyword evidence="1" id="KW-0812">Transmembrane</keyword>